<evidence type="ECO:0000313" key="3">
    <source>
        <dbReference type="EMBL" id="RLE50709.1"/>
    </source>
</evidence>
<dbReference type="InterPro" id="IPR029149">
    <property type="entry name" value="Creatin/AminoP/Spt16_N"/>
</dbReference>
<dbReference type="Pfam" id="PF00557">
    <property type="entry name" value="Peptidase_M24"/>
    <property type="match status" value="1"/>
</dbReference>
<dbReference type="Pfam" id="PF01321">
    <property type="entry name" value="Creatinase_N"/>
    <property type="match status" value="1"/>
</dbReference>
<dbReference type="InterPro" id="IPR050659">
    <property type="entry name" value="Peptidase_M24B"/>
</dbReference>
<keyword evidence="3" id="KW-0645">Protease</keyword>
<dbReference type="CDD" id="cd01066">
    <property type="entry name" value="APP_MetAP"/>
    <property type="match status" value="1"/>
</dbReference>
<evidence type="ECO:0000313" key="4">
    <source>
        <dbReference type="Proteomes" id="UP000281962"/>
    </source>
</evidence>
<sequence length="367" mass="41729">MNFPKNVLERRLMDFQSKFSSRGIDAVMLRTLSSYAYFTGIKWLRPALFIPSSGEPIAFIVKGEEGIFRKLTWIGNIITFTDGADLMAKVTRTIREHGVKRIGMEFGVERDAYIFFYEMFKKLNPRVEVVDVSDIITEMRMLKDDYEIETIKKAGEKASKAIIEIADFIKPGLSETEIAAKLYSILYELGCEHPHIYVNAGPHPRIHCEPLRNMVAREGSFVTIIIGADHDGYYANISRSFYLGRPNSLVEKLIECTNRVYEVAIKLTRPGTKFIDVIKALDEIYDEYGFKGNRLIGYVHGVGLQVEEAPITTIVPAHRYLVVKPRMVLALVHSPISYEGLGQVKREDTFIINPSGESEQITEMKFP</sequence>
<dbReference type="Proteomes" id="UP000281962">
    <property type="component" value="Unassembled WGS sequence"/>
</dbReference>
<protein>
    <submittedName>
        <fullName evidence="3">Aminopeptidase P family protein</fullName>
    </submittedName>
</protein>
<dbReference type="InterPro" id="IPR000994">
    <property type="entry name" value="Pept_M24"/>
</dbReference>
<feature type="domain" description="Creatinase N-terminal" evidence="2">
    <location>
        <begin position="11"/>
        <end position="141"/>
    </location>
</feature>
<reference evidence="3 4" key="1">
    <citation type="submission" date="2018-06" db="EMBL/GenBank/DDBJ databases">
        <title>Extensive metabolic versatility and redundancy in microbially diverse, dynamic hydrothermal sediments.</title>
        <authorList>
            <person name="Dombrowski N."/>
            <person name="Teske A."/>
            <person name="Baker B.J."/>
        </authorList>
    </citation>
    <scope>NUCLEOTIDE SEQUENCE [LARGE SCALE GENOMIC DNA]</scope>
    <source>
        <strain evidence="3">B30_G17</strain>
    </source>
</reference>
<keyword evidence="3" id="KW-0031">Aminopeptidase</keyword>
<dbReference type="PANTHER" id="PTHR46112:SF2">
    <property type="entry name" value="XAA-PRO AMINOPEPTIDASE P-RELATED"/>
    <property type="match status" value="1"/>
</dbReference>
<dbReference type="SUPFAM" id="SSF53092">
    <property type="entry name" value="Creatinase/prolidase N-terminal domain"/>
    <property type="match status" value="1"/>
</dbReference>
<dbReference type="PANTHER" id="PTHR46112">
    <property type="entry name" value="AMINOPEPTIDASE"/>
    <property type="match status" value="1"/>
</dbReference>
<gene>
    <name evidence="3" type="ORF">DRJ21_01505</name>
</gene>
<proteinExistence type="predicted"/>
<dbReference type="Gene3D" id="3.90.230.10">
    <property type="entry name" value="Creatinase/methionine aminopeptidase superfamily"/>
    <property type="match status" value="1"/>
</dbReference>
<accession>A0A497EUA2</accession>
<dbReference type="AlphaFoldDB" id="A0A497EUA2"/>
<keyword evidence="3" id="KW-0378">Hydrolase</keyword>
<evidence type="ECO:0000259" key="2">
    <source>
        <dbReference type="Pfam" id="PF01321"/>
    </source>
</evidence>
<organism evidence="3 4">
    <name type="scientific">Thermoproteota archaeon</name>
    <dbReference type="NCBI Taxonomy" id="2056631"/>
    <lineage>
        <taxon>Archaea</taxon>
        <taxon>Thermoproteota</taxon>
    </lineage>
</organism>
<feature type="domain" description="Peptidase M24" evidence="1">
    <location>
        <begin position="149"/>
        <end position="353"/>
    </location>
</feature>
<comment type="caution">
    <text evidence="3">The sequence shown here is derived from an EMBL/GenBank/DDBJ whole genome shotgun (WGS) entry which is preliminary data.</text>
</comment>
<dbReference type="GO" id="GO:0004177">
    <property type="term" value="F:aminopeptidase activity"/>
    <property type="evidence" value="ECO:0007669"/>
    <property type="project" value="UniProtKB-KW"/>
</dbReference>
<dbReference type="SUPFAM" id="SSF55920">
    <property type="entry name" value="Creatinase/aminopeptidase"/>
    <property type="match status" value="1"/>
</dbReference>
<dbReference type="Gene3D" id="3.40.350.10">
    <property type="entry name" value="Creatinase/prolidase N-terminal domain"/>
    <property type="match status" value="1"/>
</dbReference>
<evidence type="ECO:0000259" key="1">
    <source>
        <dbReference type="Pfam" id="PF00557"/>
    </source>
</evidence>
<name>A0A497EUA2_9CREN</name>
<dbReference type="EMBL" id="QMQY01000051">
    <property type="protein sequence ID" value="RLE50709.1"/>
    <property type="molecule type" value="Genomic_DNA"/>
</dbReference>
<dbReference type="InterPro" id="IPR036005">
    <property type="entry name" value="Creatinase/aminopeptidase-like"/>
</dbReference>
<dbReference type="InterPro" id="IPR000587">
    <property type="entry name" value="Creatinase_N"/>
</dbReference>